<evidence type="ECO:0000256" key="1">
    <source>
        <dbReference type="ARBA" id="ARBA00004162"/>
    </source>
</evidence>
<evidence type="ECO:0000256" key="5">
    <source>
        <dbReference type="ARBA" id="ARBA00022989"/>
    </source>
</evidence>
<comment type="subcellular location">
    <subcellularLocation>
        <location evidence="1">Cell membrane</location>
        <topology evidence="1">Single-pass membrane protein</topology>
    </subcellularLocation>
</comment>
<keyword evidence="2" id="KW-0217">Developmental protein</keyword>
<dbReference type="GO" id="GO:0008285">
    <property type="term" value="P:negative regulation of cell population proliferation"/>
    <property type="evidence" value="ECO:0007669"/>
    <property type="project" value="InterPro"/>
</dbReference>
<evidence type="ECO:0000256" key="7">
    <source>
        <dbReference type="ARBA" id="ARBA00024340"/>
    </source>
</evidence>
<organism evidence="9 10">
    <name type="scientific">Deinandra increscens subsp. villosa</name>
    <dbReference type="NCBI Taxonomy" id="3103831"/>
    <lineage>
        <taxon>Eukaryota</taxon>
        <taxon>Viridiplantae</taxon>
        <taxon>Streptophyta</taxon>
        <taxon>Embryophyta</taxon>
        <taxon>Tracheophyta</taxon>
        <taxon>Spermatophyta</taxon>
        <taxon>Magnoliopsida</taxon>
        <taxon>eudicotyledons</taxon>
        <taxon>Gunneridae</taxon>
        <taxon>Pentapetalae</taxon>
        <taxon>asterids</taxon>
        <taxon>campanulids</taxon>
        <taxon>Asterales</taxon>
        <taxon>Asteraceae</taxon>
        <taxon>Asteroideae</taxon>
        <taxon>Heliantheae alliance</taxon>
        <taxon>Madieae</taxon>
        <taxon>Madiinae</taxon>
        <taxon>Deinandra</taxon>
    </lineage>
</organism>
<comment type="caution">
    <text evidence="9">The sequence shown here is derived from an EMBL/GenBank/DDBJ whole genome shotgun (WGS) entry which is preliminary data.</text>
</comment>
<dbReference type="Proteomes" id="UP001408789">
    <property type="component" value="Unassembled WGS sequence"/>
</dbReference>
<sequence>MQNPQSKCKLEADCEPPKPEPSQLAKSSKTSTTTTCIVLSSAQPWTTIEEDVLLLGLCFQQVLWYSLLMAAASLSTFKTLKQRSILRCSKQIREQKSRIYIIWRCTMFLICSHD</sequence>
<dbReference type="AlphaFoldDB" id="A0AAP0CGR6"/>
<dbReference type="Pfam" id="PF08137">
    <property type="entry name" value="DVL"/>
    <property type="match status" value="1"/>
</dbReference>
<gene>
    <name evidence="9" type="ORF">SSX86_026876</name>
</gene>
<reference evidence="9 10" key="1">
    <citation type="submission" date="2024-04" db="EMBL/GenBank/DDBJ databases">
        <title>The reference genome of an endangered Asteraceae, Deinandra increscens subsp. villosa, native to the Central Coast of California.</title>
        <authorList>
            <person name="Guilliams M."/>
            <person name="Hasenstab-Lehman K."/>
            <person name="Meyer R."/>
            <person name="Mcevoy S."/>
        </authorList>
    </citation>
    <scope>NUCLEOTIDE SEQUENCE [LARGE SCALE GENOMIC DNA]</scope>
    <source>
        <tissue evidence="9">Leaf</tissue>
    </source>
</reference>
<dbReference type="GO" id="GO:0005886">
    <property type="term" value="C:plasma membrane"/>
    <property type="evidence" value="ECO:0007669"/>
    <property type="project" value="UniProtKB-SubCell"/>
</dbReference>
<evidence type="ECO:0000313" key="10">
    <source>
        <dbReference type="Proteomes" id="UP001408789"/>
    </source>
</evidence>
<keyword evidence="6" id="KW-0472">Membrane</keyword>
<evidence type="ECO:0000256" key="2">
    <source>
        <dbReference type="ARBA" id="ARBA00022473"/>
    </source>
</evidence>
<dbReference type="GO" id="GO:0048367">
    <property type="term" value="P:shoot system development"/>
    <property type="evidence" value="ECO:0007669"/>
    <property type="project" value="UniProtKB-ARBA"/>
</dbReference>
<accession>A0AAP0CGR6</accession>
<evidence type="ECO:0000256" key="3">
    <source>
        <dbReference type="ARBA" id="ARBA00022475"/>
    </source>
</evidence>
<keyword evidence="4" id="KW-0812">Transmembrane</keyword>
<evidence type="ECO:0000256" key="8">
    <source>
        <dbReference type="SAM" id="MobiDB-lite"/>
    </source>
</evidence>
<evidence type="ECO:0000256" key="4">
    <source>
        <dbReference type="ARBA" id="ARBA00022692"/>
    </source>
</evidence>
<name>A0AAP0CGR6_9ASTR</name>
<dbReference type="InterPro" id="IPR012552">
    <property type="entry name" value="DVL"/>
</dbReference>
<keyword evidence="3" id="KW-1003">Cell membrane</keyword>
<evidence type="ECO:0000313" key="9">
    <source>
        <dbReference type="EMBL" id="KAK9055791.1"/>
    </source>
</evidence>
<feature type="compositionally biased region" description="Basic and acidic residues" evidence="8">
    <location>
        <begin position="8"/>
        <end position="18"/>
    </location>
</feature>
<comment type="similarity">
    <text evidence="7">Belongs to the DVL/RTFL small polypeptides family.</text>
</comment>
<protein>
    <submittedName>
        <fullName evidence="9">Uncharacterized protein</fullName>
    </submittedName>
</protein>
<dbReference type="EMBL" id="JBCNJP010000025">
    <property type="protein sequence ID" value="KAK9055791.1"/>
    <property type="molecule type" value="Genomic_DNA"/>
</dbReference>
<keyword evidence="5" id="KW-1133">Transmembrane helix</keyword>
<keyword evidence="10" id="KW-1185">Reference proteome</keyword>
<proteinExistence type="inferred from homology"/>
<feature type="region of interest" description="Disordered" evidence="8">
    <location>
        <begin position="1"/>
        <end position="32"/>
    </location>
</feature>
<evidence type="ECO:0000256" key="6">
    <source>
        <dbReference type="ARBA" id="ARBA00023136"/>
    </source>
</evidence>